<keyword evidence="4 9" id="KW-0159">Chromosome partition</keyword>
<dbReference type="InterPro" id="IPR004107">
    <property type="entry name" value="Integrase_SAM-like_N"/>
</dbReference>
<keyword evidence="6 9" id="KW-0238">DNA-binding</keyword>
<dbReference type="InterPro" id="IPR013762">
    <property type="entry name" value="Integrase-like_cat_sf"/>
</dbReference>
<feature type="active site" evidence="9">
    <location>
        <position position="280"/>
    </location>
</feature>
<dbReference type="CDD" id="cd00798">
    <property type="entry name" value="INT_XerDC_C"/>
    <property type="match status" value="1"/>
</dbReference>
<dbReference type="HAMAP" id="MF_01808">
    <property type="entry name" value="Recomb_XerC_XerD"/>
    <property type="match status" value="1"/>
</dbReference>
<dbReference type="InterPro" id="IPR011010">
    <property type="entry name" value="DNA_brk_join_enz"/>
</dbReference>
<dbReference type="Gene3D" id="1.10.150.130">
    <property type="match status" value="1"/>
</dbReference>
<dbReference type="GO" id="GO:0003677">
    <property type="term" value="F:DNA binding"/>
    <property type="evidence" value="ECO:0007669"/>
    <property type="project" value="UniProtKB-UniRule"/>
</dbReference>
<keyword evidence="2 9" id="KW-0963">Cytoplasm</keyword>
<dbReference type="InterPro" id="IPR023009">
    <property type="entry name" value="Tyrosine_recombinase_XerC/XerD"/>
</dbReference>
<dbReference type="SUPFAM" id="SSF56349">
    <property type="entry name" value="DNA breaking-rejoining enzymes"/>
    <property type="match status" value="1"/>
</dbReference>
<protein>
    <recommendedName>
        <fullName evidence="9">Tyrosine recombinase XerC</fullName>
    </recommendedName>
</protein>
<dbReference type="InterPro" id="IPR044068">
    <property type="entry name" value="CB"/>
</dbReference>
<evidence type="ECO:0000259" key="10">
    <source>
        <dbReference type="PROSITE" id="PS51898"/>
    </source>
</evidence>
<evidence type="ECO:0000256" key="5">
    <source>
        <dbReference type="ARBA" id="ARBA00022908"/>
    </source>
</evidence>
<evidence type="ECO:0000256" key="7">
    <source>
        <dbReference type="ARBA" id="ARBA00023172"/>
    </source>
</evidence>
<dbReference type="PANTHER" id="PTHR30349">
    <property type="entry name" value="PHAGE INTEGRASE-RELATED"/>
    <property type="match status" value="1"/>
</dbReference>
<evidence type="ECO:0000313" key="12">
    <source>
        <dbReference type="EMBL" id="QTQ12065.1"/>
    </source>
</evidence>
<reference evidence="12" key="2">
    <citation type="journal article" date="2021" name="Microbiol. Resour. Announc.">
        <title>Complete Genome Sequences of Three Human Oral Treponema parvum Isolates.</title>
        <authorList>
            <person name="Zeng H."/>
            <person name="Watt R.M."/>
        </authorList>
    </citation>
    <scope>NUCLEOTIDE SEQUENCE</scope>
    <source>
        <strain evidence="12">ATCC 700773</strain>
    </source>
</reference>
<comment type="subunit">
    <text evidence="9">Forms a cyclic heterotetrameric complex composed of two molecules of XerC and two molecules of XerD.</text>
</comment>
<evidence type="ECO:0000256" key="8">
    <source>
        <dbReference type="ARBA" id="ARBA00023306"/>
    </source>
</evidence>
<comment type="subcellular location">
    <subcellularLocation>
        <location evidence="1 9">Cytoplasm</location>
    </subcellularLocation>
</comment>
<evidence type="ECO:0000256" key="3">
    <source>
        <dbReference type="ARBA" id="ARBA00022618"/>
    </source>
</evidence>
<dbReference type="InterPro" id="IPR010998">
    <property type="entry name" value="Integrase_recombinase_N"/>
</dbReference>
<evidence type="ECO:0000256" key="4">
    <source>
        <dbReference type="ARBA" id="ARBA00022829"/>
    </source>
</evidence>
<dbReference type="PROSITE" id="PS51900">
    <property type="entry name" value="CB"/>
    <property type="match status" value="1"/>
</dbReference>
<feature type="domain" description="Core-binding (CB)" evidence="11">
    <location>
        <begin position="10"/>
        <end position="94"/>
    </location>
</feature>
<gene>
    <name evidence="9" type="primary">xerC</name>
    <name evidence="12" type="ORF">HRI96_07580</name>
</gene>
<evidence type="ECO:0000259" key="11">
    <source>
        <dbReference type="PROSITE" id="PS51900"/>
    </source>
</evidence>
<evidence type="ECO:0000256" key="6">
    <source>
        <dbReference type="ARBA" id="ARBA00023125"/>
    </source>
</evidence>
<proteinExistence type="inferred from homology"/>
<dbReference type="PANTHER" id="PTHR30349:SF77">
    <property type="entry name" value="TYROSINE RECOMBINASE XERC"/>
    <property type="match status" value="1"/>
</dbReference>
<evidence type="ECO:0000256" key="2">
    <source>
        <dbReference type="ARBA" id="ARBA00022490"/>
    </source>
</evidence>
<dbReference type="AlphaFoldDB" id="A0A975EZZ3"/>
<dbReference type="Pfam" id="PF00589">
    <property type="entry name" value="Phage_integrase"/>
    <property type="match status" value="1"/>
</dbReference>
<feature type="domain" description="Tyr recombinase" evidence="10">
    <location>
        <begin position="115"/>
        <end position="302"/>
    </location>
</feature>
<dbReference type="GO" id="GO:0007059">
    <property type="term" value="P:chromosome segregation"/>
    <property type="evidence" value="ECO:0007669"/>
    <property type="project" value="UniProtKB-UniRule"/>
</dbReference>
<dbReference type="GO" id="GO:0005737">
    <property type="term" value="C:cytoplasm"/>
    <property type="evidence" value="ECO:0007669"/>
    <property type="project" value="UniProtKB-SubCell"/>
</dbReference>
<comment type="function">
    <text evidence="9">Site-specific tyrosine recombinase, which acts by catalyzing the cutting and rejoining of the recombining DNA molecules. The XerC-XerD complex is essential to convert dimers of the bacterial chromosome into monomers to permit their segregation at cell division. It also contributes to the segregational stability of plasmids.</text>
</comment>
<dbReference type="GO" id="GO:0006313">
    <property type="term" value="P:DNA transposition"/>
    <property type="evidence" value="ECO:0007669"/>
    <property type="project" value="UniProtKB-UniRule"/>
</dbReference>
<dbReference type="Proteomes" id="UP000671995">
    <property type="component" value="Chromosome"/>
</dbReference>
<dbReference type="InterPro" id="IPR002104">
    <property type="entry name" value="Integrase_catalytic"/>
</dbReference>
<dbReference type="PROSITE" id="PS51898">
    <property type="entry name" value="TYR_RECOMBINASE"/>
    <property type="match status" value="1"/>
</dbReference>
<dbReference type="GO" id="GO:0009037">
    <property type="term" value="F:tyrosine-based site-specific recombinase activity"/>
    <property type="evidence" value="ECO:0007669"/>
    <property type="project" value="UniProtKB-UniRule"/>
</dbReference>
<feature type="active site" evidence="9">
    <location>
        <position position="156"/>
    </location>
</feature>
<feature type="active site" description="O-(3'-phospho-DNA)-tyrosine intermediate" evidence="9">
    <location>
        <position position="289"/>
    </location>
</feature>
<dbReference type="Gene3D" id="1.10.443.10">
    <property type="entry name" value="Intergrase catalytic core"/>
    <property type="match status" value="1"/>
</dbReference>
<dbReference type="InterPro" id="IPR050090">
    <property type="entry name" value="Tyrosine_recombinase_XerCD"/>
</dbReference>
<keyword evidence="3 9" id="KW-0132">Cell division</keyword>
<evidence type="ECO:0000256" key="9">
    <source>
        <dbReference type="HAMAP-Rule" id="MF_01808"/>
    </source>
</evidence>
<organism evidence="12 13">
    <name type="scientific">Treponema parvum</name>
    <dbReference type="NCBI Taxonomy" id="138851"/>
    <lineage>
        <taxon>Bacteria</taxon>
        <taxon>Pseudomonadati</taxon>
        <taxon>Spirochaetota</taxon>
        <taxon>Spirochaetia</taxon>
        <taxon>Spirochaetales</taxon>
        <taxon>Treponemataceae</taxon>
        <taxon>Treponema</taxon>
    </lineage>
</organism>
<feature type="active site" evidence="9">
    <location>
        <position position="254"/>
    </location>
</feature>
<dbReference type="RefSeq" id="WP_210116779.1">
    <property type="nucleotide sequence ID" value="NZ_CP054257.1"/>
</dbReference>
<dbReference type="EMBL" id="CP054257">
    <property type="protein sequence ID" value="QTQ12065.1"/>
    <property type="molecule type" value="Genomic_DNA"/>
</dbReference>
<feature type="active site" evidence="9">
    <location>
        <position position="180"/>
    </location>
</feature>
<feature type="active site" evidence="9">
    <location>
        <position position="257"/>
    </location>
</feature>
<reference evidence="12" key="1">
    <citation type="submission" date="2020-05" db="EMBL/GenBank/DDBJ databases">
        <authorList>
            <person name="Zeng H."/>
            <person name="Chan Y.K."/>
            <person name="Watt R.M."/>
        </authorList>
    </citation>
    <scope>NUCLEOTIDE SEQUENCE</scope>
    <source>
        <strain evidence="12">ATCC 700773</strain>
    </source>
</reference>
<accession>A0A975EZZ3</accession>
<sequence>MKRREQKNDISLKEAVEEFLLYEETVRCLSQNSVISYKNDLNFMLSNLGGERLLPSVGLEDLRFCVGKMSENKKSAASINRFIAAVRSMFAYCRKFQYIQNNVALELRTVKIPKRLPRFMTADEIDALCGQPVKKELLWETRDKAIFEMLYSSGCRVSEIASLKLKDLDDEYGSAIVTGKGKKDRRVYFEDDARRALCLYLADRKKLFERLGTRDLVPEVFVNQRGKKLSAKGIEWIVARYSGAEGVNHSVSPHAFRHTFATQMLANGADVRMVQELLGHSNISTTQRYTHITTERLIEIYNRAHPHGGKKDE</sequence>
<keyword evidence="5 9" id="KW-0229">DNA integration</keyword>
<keyword evidence="7 9" id="KW-0233">DNA recombination</keyword>
<dbReference type="Pfam" id="PF02899">
    <property type="entry name" value="Phage_int_SAM_1"/>
    <property type="match status" value="1"/>
</dbReference>
<dbReference type="GO" id="GO:0051301">
    <property type="term" value="P:cell division"/>
    <property type="evidence" value="ECO:0007669"/>
    <property type="project" value="UniProtKB-KW"/>
</dbReference>
<evidence type="ECO:0000256" key="1">
    <source>
        <dbReference type="ARBA" id="ARBA00004496"/>
    </source>
</evidence>
<keyword evidence="8 9" id="KW-0131">Cell cycle</keyword>
<name>A0A975EZZ3_9SPIR</name>
<evidence type="ECO:0000313" key="13">
    <source>
        <dbReference type="Proteomes" id="UP000671995"/>
    </source>
</evidence>
<comment type="similarity">
    <text evidence="9">Belongs to the 'phage' integrase family. XerC subfamily.</text>
</comment>